<feature type="compositionally biased region" description="Basic and acidic residues" evidence="5">
    <location>
        <begin position="1183"/>
        <end position="1193"/>
    </location>
</feature>
<dbReference type="InterPro" id="IPR006703">
    <property type="entry name" value="G_AIG1"/>
</dbReference>
<comment type="caution">
    <text evidence="9">The sequence shown here is derived from an EMBL/GenBank/DDBJ whole genome shotgun (WGS) entry which is preliminary data.</text>
</comment>
<evidence type="ECO:0000256" key="2">
    <source>
        <dbReference type="ARBA" id="ARBA00022741"/>
    </source>
</evidence>
<feature type="transmembrane region" description="Helical" evidence="6">
    <location>
        <begin position="848"/>
        <end position="873"/>
    </location>
</feature>
<sequence length="1202" mass="131737">MKLRHFFTLITCVGLTGAVGDMTVEVKRGENIILPVKTHVMGAVNRVMLRRYENGTKVDIFRYCSNEETKRGCAAIDNDRVLPQLGSENVSVIIRDARATDAEKHFVEVIGNNTIREEFTVVLIESSGGQSNTLSPPIKVIIGVVTGVIGVVIAMLITVVAVYLCKNKNLKKLDSCDSTVDLEVANSQSSITGGAVGDMTVEVKRGENIILPVKTHAMGAVNRVMLRRYENGTKVDIFRYCSNKETKRGCAAIDNDRVLLQLGSENISVIIRDARATDAEKHFVEVIGNNTMREEFTVVLIESSGGQSTTLSPPIKVIIGVVTGVTGAVIAMLIIVVAVYLCKKKNLKKLDSCDSTVDLEVVDSQSSITGGAVGDMTVEVKRGENIILPVKTHAMGAVNRVMLRRYENGTKVDIFRYCSNKETKRGCAAIDNDRVLLQLGSENISVIIRDARATDAEKHFVEVIGNNTMREEFTVVLIESSGGQSTTLSPPIKVIIGVVTGVTGAVIAMLIIVVAVYLCKKKNLKKLDSCDSTVDLEVVDSQSSITGGAVGDMTVEVKRGENIILPVKTHAMGAVNRVMLRRYENGTKVDIFRYCSNKETKRGCAAIDNDRVILQLGSENISVIIRDARATDAEKHFVEVIGNNTMREEFTVVLIESSGGQSTTLSPPIKVIIGVVTGVTGAVIAMLIIVVAVYLCKKKNLKKLDSCDSTVDLEVVDSQSSITGGAVGDMTVEVKRGENIILPVKTYAMGAVNRVTLRRYENGTKVDIFRYCSNKETKRGCAAIDNDRVIPQLGSENVSVIIRDARATDAEKHFVEVIGNNTIREEFTVVLIESSGGQSTTLSPPIKVIIGVVTGVIGVVIAMLIIVVAVYLCKNKNRKKPDSCDSTVDLEVADSQSSITGVKRGRHSPPIERPNMAEDVNMLSKLNVVLCGTDKTLKSFISNLILNQTDKRSELREYVKLEGEVHGRLITLVELPALTQLSKVEVMHQTLQCMTLCDPGVHVFLFIISDGPLTDEDKTETEEIQKIFSSKVNNHIMVLIIQKSEHETAELNEEMKSLIDFFGGRHNFLGPNPELSMLVTKLEQMVQENSRCCYSTKTFLDEQIKKIEEMRKKINVLEKQIDQQGGAFQECRLLHLSSTMYEYHSYKGAGHGDGREEQLHGVKWSVSGMPSVTSVIDNTTPPKEQDTEMEETKNFLGPKVTV</sequence>
<reference evidence="9 10" key="1">
    <citation type="submission" date="2018-03" db="EMBL/GenBank/DDBJ databases">
        <title>Draft genome sequence of Rohu Carp (Labeo rohita).</title>
        <authorList>
            <person name="Das P."/>
            <person name="Kushwaha B."/>
            <person name="Joshi C.G."/>
            <person name="Kumar D."/>
            <person name="Nagpure N.S."/>
            <person name="Sahoo L."/>
            <person name="Das S.P."/>
            <person name="Bit A."/>
            <person name="Patnaik S."/>
            <person name="Meher P.K."/>
            <person name="Jayasankar P."/>
            <person name="Koringa P.G."/>
            <person name="Patel N.V."/>
            <person name="Hinsu A.T."/>
            <person name="Kumar R."/>
            <person name="Pandey M."/>
            <person name="Agarwal S."/>
            <person name="Srivastava S."/>
            <person name="Singh M."/>
            <person name="Iquebal M.A."/>
            <person name="Jaiswal S."/>
            <person name="Angadi U.B."/>
            <person name="Kumar N."/>
            <person name="Raza M."/>
            <person name="Shah T.M."/>
            <person name="Rai A."/>
            <person name="Jena J.K."/>
        </authorList>
    </citation>
    <scope>NUCLEOTIDE SEQUENCE [LARGE SCALE GENOMIC DNA]</scope>
    <source>
        <strain evidence="9">DASCIFA01</strain>
        <tissue evidence="9">Testis</tissue>
    </source>
</reference>
<keyword evidence="2" id="KW-0547">Nucleotide-binding</keyword>
<gene>
    <name evidence="9" type="ORF">ROHU_009701</name>
</gene>
<dbReference type="InterPro" id="IPR045058">
    <property type="entry name" value="GIMA/IAN/Toc"/>
</dbReference>
<proteinExistence type="inferred from homology"/>
<dbReference type="STRING" id="84645.A0A498M731"/>
<dbReference type="InterPro" id="IPR027417">
    <property type="entry name" value="P-loop_NTPase"/>
</dbReference>
<evidence type="ECO:0000259" key="8">
    <source>
        <dbReference type="Pfam" id="PF04548"/>
    </source>
</evidence>
<evidence type="ECO:0000256" key="6">
    <source>
        <dbReference type="SAM" id="Phobius"/>
    </source>
</evidence>
<feature type="domain" description="AIG1-type G" evidence="8">
    <location>
        <begin position="926"/>
        <end position="1107"/>
    </location>
</feature>
<feature type="coiled-coil region" evidence="4">
    <location>
        <begin position="1100"/>
        <end position="1127"/>
    </location>
</feature>
<name>A0A498M731_LABRO</name>
<dbReference type="EMBL" id="QBIY01012981">
    <property type="protein sequence ID" value="RXN13455.1"/>
    <property type="molecule type" value="Genomic_DNA"/>
</dbReference>
<evidence type="ECO:0000313" key="9">
    <source>
        <dbReference type="EMBL" id="RXN13455.1"/>
    </source>
</evidence>
<dbReference type="Proteomes" id="UP000290572">
    <property type="component" value="Unassembled WGS sequence"/>
</dbReference>
<keyword evidence="3" id="KW-0342">GTP-binding</keyword>
<keyword evidence="6" id="KW-0472">Membrane</keyword>
<comment type="similarity">
    <text evidence="1">Belongs to the TRAFAC class TrmE-Era-EngA-EngB-Septin-like GTPase superfamily. AIG1/Toc34/Toc159-like paraseptin GTPase family. IAN subfamily.</text>
</comment>
<feature type="chain" id="PRO_5019766750" evidence="7">
    <location>
        <begin position="19"/>
        <end position="1202"/>
    </location>
</feature>
<dbReference type="Gene3D" id="3.40.50.300">
    <property type="entry name" value="P-loop containing nucleotide triphosphate hydrolases"/>
    <property type="match status" value="1"/>
</dbReference>
<dbReference type="PANTHER" id="PTHR10903:SF170">
    <property type="entry name" value="GTPASE IMAP FAMILY MEMBER 7"/>
    <property type="match status" value="1"/>
</dbReference>
<keyword evidence="6" id="KW-0812">Transmembrane</keyword>
<protein>
    <submittedName>
        <fullName evidence="9">GTPase IMAP family member 8-like protein</fullName>
    </submittedName>
</protein>
<feature type="transmembrane region" description="Helical" evidence="6">
    <location>
        <begin position="671"/>
        <end position="695"/>
    </location>
</feature>
<accession>A0A498M731</accession>
<evidence type="ECO:0000256" key="5">
    <source>
        <dbReference type="SAM" id="MobiDB-lite"/>
    </source>
</evidence>
<evidence type="ECO:0000313" key="10">
    <source>
        <dbReference type="Proteomes" id="UP000290572"/>
    </source>
</evidence>
<keyword evidence="4" id="KW-0175">Coiled coil</keyword>
<evidence type="ECO:0000256" key="4">
    <source>
        <dbReference type="SAM" id="Coils"/>
    </source>
</evidence>
<feature type="signal peptide" evidence="7">
    <location>
        <begin position="1"/>
        <end position="18"/>
    </location>
</feature>
<feature type="transmembrane region" description="Helical" evidence="6">
    <location>
        <begin position="140"/>
        <end position="165"/>
    </location>
</feature>
<feature type="transmembrane region" description="Helical" evidence="6">
    <location>
        <begin position="317"/>
        <end position="341"/>
    </location>
</feature>
<feature type="region of interest" description="Disordered" evidence="5">
    <location>
        <begin position="1179"/>
        <end position="1202"/>
    </location>
</feature>
<evidence type="ECO:0000256" key="3">
    <source>
        <dbReference type="ARBA" id="ARBA00023134"/>
    </source>
</evidence>
<organism evidence="9 10">
    <name type="scientific">Labeo rohita</name>
    <name type="common">Indian major carp</name>
    <name type="synonym">Cyprinus rohita</name>
    <dbReference type="NCBI Taxonomy" id="84645"/>
    <lineage>
        <taxon>Eukaryota</taxon>
        <taxon>Metazoa</taxon>
        <taxon>Chordata</taxon>
        <taxon>Craniata</taxon>
        <taxon>Vertebrata</taxon>
        <taxon>Euteleostomi</taxon>
        <taxon>Actinopterygii</taxon>
        <taxon>Neopterygii</taxon>
        <taxon>Teleostei</taxon>
        <taxon>Ostariophysi</taxon>
        <taxon>Cypriniformes</taxon>
        <taxon>Cyprinidae</taxon>
        <taxon>Labeoninae</taxon>
        <taxon>Labeonini</taxon>
        <taxon>Labeo</taxon>
    </lineage>
</organism>
<feature type="transmembrane region" description="Helical" evidence="6">
    <location>
        <begin position="494"/>
        <end position="519"/>
    </location>
</feature>
<keyword evidence="10" id="KW-1185">Reference proteome</keyword>
<dbReference type="Pfam" id="PF04548">
    <property type="entry name" value="AIG1"/>
    <property type="match status" value="1"/>
</dbReference>
<evidence type="ECO:0000256" key="7">
    <source>
        <dbReference type="SAM" id="SignalP"/>
    </source>
</evidence>
<dbReference type="GO" id="GO:0005525">
    <property type="term" value="F:GTP binding"/>
    <property type="evidence" value="ECO:0007669"/>
    <property type="project" value="UniProtKB-KW"/>
</dbReference>
<dbReference type="AlphaFoldDB" id="A0A498M731"/>
<keyword evidence="7" id="KW-0732">Signal</keyword>
<evidence type="ECO:0000256" key="1">
    <source>
        <dbReference type="ARBA" id="ARBA00008535"/>
    </source>
</evidence>
<dbReference type="PANTHER" id="PTHR10903">
    <property type="entry name" value="GTPASE, IMAP FAMILY MEMBER-RELATED"/>
    <property type="match status" value="1"/>
</dbReference>
<keyword evidence="6" id="KW-1133">Transmembrane helix</keyword>